<keyword evidence="2 5" id="KW-0812">Transmembrane</keyword>
<dbReference type="InterPro" id="IPR042099">
    <property type="entry name" value="ANL_N_sf"/>
</dbReference>
<dbReference type="RefSeq" id="WP_090696694.1">
    <property type="nucleotide sequence ID" value="NZ_FOSP01000002.1"/>
</dbReference>
<dbReference type="GO" id="GO:0031956">
    <property type="term" value="F:medium-chain fatty acid-CoA ligase activity"/>
    <property type="evidence" value="ECO:0007669"/>
    <property type="project" value="TreeGrafter"/>
</dbReference>
<feature type="transmembrane region" description="Helical" evidence="5">
    <location>
        <begin position="148"/>
        <end position="169"/>
    </location>
</feature>
<gene>
    <name evidence="7" type="ORF">SAMN05216302_10029</name>
</gene>
<dbReference type="Gene3D" id="3.40.50.12780">
    <property type="entry name" value="N-terminal domain of ligase-like"/>
    <property type="match status" value="1"/>
</dbReference>
<organism evidence="7 8">
    <name type="scientific">Nitrosomonas aestuarii</name>
    <dbReference type="NCBI Taxonomy" id="52441"/>
    <lineage>
        <taxon>Bacteria</taxon>
        <taxon>Pseudomonadati</taxon>
        <taxon>Pseudomonadota</taxon>
        <taxon>Betaproteobacteria</taxon>
        <taxon>Nitrosomonadales</taxon>
        <taxon>Nitrosomonadaceae</taxon>
        <taxon>Nitrosomonas</taxon>
    </lineage>
</organism>
<feature type="transmembrane region" description="Helical" evidence="5">
    <location>
        <begin position="51"/>
        <end position="73"/>
    </location>
</feature>
<dbReference type="SUPFAM" id="SSF56801">
    <property type="entry name" value="Acetyl-CoA synthetase-like"/>
    <property type="match status" value="1"/>
</dbReference>
<feature type="transmembrane region" description="Helical" evidence="5">
    <location>
        <begin position="267"/>
        <end position="287"/>
    </location>
</feature>
<evidence type="ECO:0000313" key="7">
    <source>
        <dbReference type="EMBL" id="SFK21168.1"/>
    </source>
</evidence>
<dbReference type="InterPro" id="IPR036259">
    <property type="entry name" value="MFS_trans_sf"/>
</dbReference>
<dbReference type="PANTHER" id="PTHR43201">
    <property type="entry name" value="ACYL-COA SYNTHETASE"/>
    <property type="match status" value="1"/>
</dbReference>
<keyword evidence="8" id="KW-1185">Reference proteome</keyword>
<feature type="transmembrane region" description="Helical" evidence="5">
    <location>
        <begin position="340"/>
        <end position="362"/>
    </location>
</feature>
<dbReference type="SMART" id="SM00563">
    <property type="entry name" value="PlsC"/>
    <property type="match status" value="1"/>
</dbReference>
<dbReference type="Pfam" id="PF07690">
    <property type="entry name" value="MFS_1"/>
    <property type="match status" value="1"/>
</dbReference>
<dbReference type="AlphaFoldDB" id="A0A1I3XNU1"/>
<keyword evidence="7" id="KW-0436">Ligase</keyword>
<keyword evidence="4 5" id="KW-0472">Membrane</keyword>
<keyword evidence="7" id="KW-0808">Transferase</keyword>
<dbReference type="STRING" id="52441.SAMN05216302_10029"/>
<name>A0A1I3XNU1_9PROT</name>
<feature type="transmembrane region" description="Helical" evidence="5">
    <location>
        <begin position="228"/>
        <end position="247"/>
    </location>
</feature>
<dbReference type="SUPFAM" id="SSF69593">
    <property type="entry name" value="Glycerol-3-phosphate (1)-acyltransferase"/>
    <property type="match status" value="1"/>
</dbReference>
<protein>
    <submittedName>
        <fullName evidence="7">Acyl-[acyl-carrier-protein]-phospholipid O-acyltransferase / long-chain-fatty-acid--[acyl-carrier-protein] ligase</fullName>
    </submittedName>
</protein>
<dbReference type="SUPFAM" id="SSF103473">
    <property type="entry name" value="MFS general substrate transporter"/>
    <property type="match status" value="1"/>
</dbReference>
<evidence type="ECO:0000259" key="6">
    <source>
        <dbReference type="SMART" id="SM00563"/>
    </source>
</evidence>
<keyword evidence="7" id="KW-0012">Acyltransferase</keyword>
<dbReference type="CDD" id="cd06173">
    <property type="entry name" value="MFS_MefA_like"/>
    <property type="match status" value="1"/>
</dbReference>
<dbReference type="GO" id="GO:0006631">
    <property type="term" value="P:fatty acid metabolic process"/>
    <property type="evidence" value="ECO:0007669"/>
    <property type="project" value="TreeGrafter"/>
</dbReference>
<dbReference type="InterPro" id="IPR011701">
    <property type="entry name" value="MFS"/>
</dbReference>
<feature type="transmembrane region" description="Helical" evidence="5">
    <location>
        <begin position="85"/>
        <end position="104"/>
    </location>
</feature>
<evidence type="ECO:0000256" key="5">
    <source>
        <dbReference type="SAM" id="Phobius"/>
    </source>
</evidence>
<proteinExistence type="inferred from homology"/>
<feature type="transmembrane region" description="Helical" evidence="5">
    <location>
        <begin position="459"/>
        <end position="478"/>
    </location>
</feature>
<evidence type="ECO:0000256" key="1">
    <source>
        <dbReference type="ARBA" id="ARBA00006432"/>
    </source>
</evidence>
<accession>A0A1I3XNU1</accession>
<dbReference type="Gene3D" id="1.20.1250.20">
    <property type="entry name" value="MFS general substrate transporter like domains"/>
    <property type="match status" value="1"/>
</dbReference>
<evidence type="ECO:0000313" key="8">
    <source>
        <dbReference type="Proteomes" id="UP000199533"/>
    </source>
</evidence>
<dbReference type="CDD" id="cd07989">
    <property type="entry name" value="LPLAT_AGPAT-like"/>
    <property type="match status" value="1"/>
</dbReference>
<evidence type="ECO:0000256" key="3">
    <source>
        <dbReference type="ARBA" id="ARBA00022989"/>
    </source>
</evidence>
<dbReference type="Pfam" id="PF01553">
    <property type="entry name" value="Acyltransferase"/>
    <property type="match status" value="1"/>
</dbReference>
<feature type="transmembrane region" description="Helical" evidence="5">
    <location>
        <begin position="175"/>
        <end position="196"/>
    </location>
</feature>
<dbReference type="NCBIfam" id="NF005291">
    <property type="entry name" value="PRK06814.1"/>
    <property type="match status" value="1"/>
</dbReference>
<dbReference type="PANTHER" id="PTHR43201:SF8">
    <property type="entry name" value="ACYL-COA SYNTHETASE FAMILY MEMBER 3"/>
    <property type="match status" value="1"/>
</dbReference>
<feature type="domain" description="Phospholipid/glycerol acyltransferase" evidence="6">
    <location>
        <begin position="459"/>
        <end position="569"/>
    </location>
</feature>
<evidence type="ECO:0000256" key="4">
    <source>
        <dbReference type="ARBA" id="ARBA00023136"/>
    </source>
</evidence>
<keyword evidence="3 5" id="KW-1133">Transmembrane helix</keyword>
<sequence length="1144" mass="127195">MYPDQWHLLKSRRFLPLFLTQFLGAFNDNVFKNALVILITYTLVEESMLSPQIMVTVAAGIFILPFFLFSAIAGQIADKYDKARLIRIIKAIEILLMFGAALGFYLEQTWLLMSVLFLMGTQSTFFGPIKYGILPDQLQENELIGGNALIDSSTFVSILLGTICGGLLIMAENGAFIISCIVIVVAALGLVSSLSIPPTQCADATLKIRYHFLHETHAIIRQVRQHPVIFRSILGISWFWLFGASFLSQFPTFAKDVIGGNEQVVTLFLATFTIGIAIGALFCNRLLKGEVAATYVPLGILGMTVFTVDMYFASNQLIRGNPETLIGATLFLESFMHWRILIDLLGIAICGGIYIVPLYAIIQDRAEMSHMSRTFAANNILNALFMVVSAIGISVMLAFDFSVIDVFLVIAIINGGVAVYISSLLPEALAKSILYWIFHVCYRLDIKGAAHLRKMDSKTIIVANHLSFLDAALIGASIPHHVSFAINAHMARHWWLRPFLFLTDTIALDPANPMSTRSLIDRVKKGRRIVIFPEGRLAVTSSLMKIYEGPAMIADKTAAQVLPVIISGAQYTPFSRLRGKVRIRWFPKITLTVMPPLQFDLPDDLHGRKRRQMAGIKLYDVMSNMMFRSNDLNQTLFQSLLDARTVHGRRHMVAEDVERKPVNYSQLVMRCFILGAALKKQTDSGEIVGILLPNMVSTLISFFGLQAYGRVPAMLNYSTSRKNLMSACKTAAVITVITSRRFIKAGKLTHLIEGLESAQIKVCYLEDLVLQISPLAKLMGMLASLAPQTYYRFMNKSRDSEATAVVLFTSGSEDVPKGVVLSHKNIQANRFQVSSRIDFGPADIVFNALPVFHSFGLTGGTLLPVLAGIRTFFYPSPLHYRVIPELVYDTSATLMFGTDTFLSGYARFAHAYDFQSVRYVFAGAEKLREETRQLWADKFGVRIFEGYGTTETAPILSLNTPIHTKPGTVGRLMPGMCYRLEAIPGIQNGGKLLVSGPNIMKGYYLPDQPAVLQPPGEGWYDTGDIVSVDALGYITILGRVKRFAKIGGEMVSLVAVENYVSQLWPDYNHAVMHLPDPKKGEQIILVTTHSNAQRETLISYAQQHRISVLSIPKTILIIDEIPLLATGKIDYVTLREWVESRYQS</sequence>
<feature type="transmembrane region" description="Helical" evidence="5">
    <location>
        <begin position="383"/>
        <end position="413"/>
    </location>
</feature>
<dbReference type="GO" id="GO:0016746">
    <property type="term" value="F:acyltransferase activity"/>
    <property type="evidence" value="ECO:0007669"/>
    <property type="project" value="UniProtKB-KW"/>
</dbReference>
<dbReference type="Proteomes" id="UP000199533">
    <property type="component" value="Unassembled WGS sequence"/>
</dbReference>
<dbReference type="EMBL" id="FOSP01000002">
    <property type="protein sequence ID" value="SFK21168.1"/>
    <property type="molecule type" value="Genomic_DNA"/>
</dbReference>
<dbReference type="OrthoDB" id="9763207at2"/>
<dbReference type="InterPro" id="IPR002123">
    <property type="entry name" value="Plipid/glycerol_acylTrfase"/>
</dbReference>
<dbReference type="Pfam" id="PF00501">
    <property type="entry name" value="AMP-binding"/>
    <property type="match status" value="1"/>
</dbReference>
<dbReference type="Gene3D" id="3.30.300.30">
    <property type="match status" value="1"/>
</dbReference>
<comment type="similarity">
    <text evidence="1">Belongs to the ATP-dependent AMP-binding enzyme family.</text>
</comment>
<reference evidence="8" key="1">
    <citation type="submission" date="2016-10" db="EMBL/GenBank/DDBJ databases">
        <authorList>
            <person name="Varghese N."/>
            <person name="Submissions S."/>
        </authorList>
    </citation>
    <scope>NUCLEOTIDE SEQUENCE [LARGE SCALE GENOMIC DNA]</scope>
    <source>
        <strain evidence="8">Nm69</strain>
    </source>
</reference>
<feature type="transmembrane region" description="Helical" evidence="5">
    <location>
        <begin position="110"/>
        <end position="127"/>
    </location>
</feature>
<evidence type="ECO:0000256" key="2">
    <source>
        <dbReference type="ARBA" id="ARBA00022692"/>
    </source>
</evidence>
<dbReference type="InterPro" id="IPR045851">
    <property type="entry name" value="AMP-bd_C_sf"/>
</dbReference>
<dbReference type="GO" id="GO:0022857">
    <property type="term" value="F:transmembrane transporter activity"/>
    <property type="evidence" value="ECO:0007669"/>
    <property type="project" value="InterPro"/>
</dbReference>
<feature type="transmembrane region" description="Helical" evidence="5">
    <location>
        <begin position="294"/>
        <end position="313"/>
    </location>
</feature>
<dbReference type="InterPro" id="IPR000873">
    <property type="entry name" value="AMP-dep_synth/lig_dom"/>
</dbReference>